<dbReference type="EMBL" id="CCYA01000318">
    <property type="protein sequence ID" value="CEH16470.1"/>
    <property type="molecule type" value="Genomic_DNA"/>
</dbReference>
<dbReference type="GO" id="GO:0003677">
    <property type="term" value="F:DNA binding"/>
    <property type="evidence" value="ECO:0007669"/>
    <property type="project" value="InterPro"/>
</dbReference>
<sequence length="531" mass="57977">MALPDMASTSQLPKEQTRKRKHSEGSAKEERKKERRSDKSSSNTSHRSQAVPDEDIRKAGYLNNGECVPTDHAVVNVGKDASRKLGPVLAMFSDYEPPPSTSFAMYAAAAPDDKSPSGTTLSNRLMLTGETDTMSYVGTNWISSAAAPENSDEDRLSARGYSGEFLVGIYDPATSTVTLRVAPAFVVRRRIKALAEQSLAISSVLDGDGAQDYAARMLARRDLGEAFGNRKTKLKARNDDRMKVNTENMTDIMTTMREGIETSSKHMDSADAVEAAAKAAQAIPPHNEHAENPREAYAIGDLVPSSILKAIDITNLLLASSPEAVKQGLPVGGPAKSKWLVGKAWEAIQQVNHGSSVAAPVGILKTSTGGSVKDDGKLRLTLCLYAAMLWKLHDEKMNVGRPNDRQKLLEKLKVDENKHGRMIFAHLMDTFAEKMRSTHRYNVTPFTETKCLAYFAAITLHINNFSVDVKELAKDMGIESRRLGDVYKSLGCTPSSASVRSSNGEKAIKESRLVLKCPFTIPKPRRGPAKR</sequence>
<comment type="similarity">
    <text evidence="2">Belongs to the eukaryotic RPA49/POLR1E RNA polymerase subunit family.</text>
</comment>
<keyword evidence="3" id="KW-0240">DNA-directed RNA polymerase</keyword>
<keyword evidence="4" id="KW-0804">Transcription</keyword>
<evidence type="ECO:0000256" key="4">
    <source>
        <dbReference type="ARBA" id="ARBA00023163"/>
    </source>
</evidence>
<evidence type="ECO:0000313" key="7">
    <source>
        <dbReference type="EMBL" id="CEH16470.1"/>
    </source>
</evidence>
<name>A0A0P1BJJ6_9BASI</name>
<keyword evidence="5" id="KW-0539">Nucleus</keyword>
<comment type="subcellular location">
    <subcellularLocation>
        <location evidence="1">Nucleus</location>
        <location evidence="1">Nucleolus</location>
    </subcellularLocation>
</comment>
<evidence type="ECO:0000256" key="2">
    <source>
        <dbReference type="ARBA" id="ARBA00009430"/>
    </source>
</evidence>
<evidence type="ECO:0000256" key="6">
    <source>
        <dbReference type="SAM" id="MobiDB-lite"/>
    </source>
</evidence>
<proteinExistence type="inferred from homology"/>
<keyword evidence="8" id="KW-1185">Reference proteome</keyword>
<dbReference type="InterPro" id="IPR009668">
    <property type="entry name" value="RNA_pol-assoc_fac_A49-like"/>
</dbReference>
<dbReference type="Proteomes" id="UP000054845">
    <property type="component" value="Unassembled WGS sequence"/>
</dbReference>
<reference evidence="7 8" key="1">
    <citation type="submission" date="2014-09" db="EMBL/GenBank/DDBJ databases">
        <authorList>
            <person name="Magalhaes I.L.F."/>
            <person name="Oliveira U."/>
            <person name="Santos F.R."/>
            <person name="Vidigal T.H.D.A."/>
            <person name="Brescovit A.D."/>
            <person name="Santos A.J."/>
        </authorList>
    </citation>
    <scope>NUCLEOTIDE SEQUENCE [LARGE SCALE GENOMIC DNA]</scope>
</reference>
<organism evidence="7 8">
    <name type="scientific">Ceraceosorus bombacis</name>
    <dbReference type="NCBI Taxonomy" id="401625"/>
    <lineage>
        <taxon>Eukaryota</taxon>
        <taxon>Fungi</taxon>
        <taxon>Dikarya</taxon>
        <taxon>Basidiomycota</taxon>
        <taxon>Ustilaginomycotina</taxon>
        <taxon>Exobasidiomycetes</taxon>
        <taxon>Ceraceosorales</taxon>
        <taxon>Ceraceosoraceae</taxon>
        <taxon>Ceraceosorus</taxon>
    </lineage>
</organism>
<dbReference type="OrthoDB" id="532500at2759"/>
<feature type="compositionally biased region" description="Basic and acidic residues" evidence="6">
    <location>
        <begin position="23"/>
        <end position="39"/>
    </location>
</feature>
<dbReference type="GO" id="GO:0000428">
    <property type="term" value="C:DNA-directed RNA polymerase complex"/>
    <property type="evidence" value="ECO:0007669"/>
    <property type="project" value="UniProtKB-KW"/>
</dbReference>
<dbReference type="PANTHER" id="PTHR14440">
    <property type="entry name" value="DNA-DIRECTED RNA POLYMERASE I SUBUNIT RPA49"/>
    <property type="match status" value="1"/>
</dbReference>
<dbReference type="GO" id="GO:0006351">
    <property type="term" value="P:DNA-templated transcription"/>
    <property type="evidence" value="ECO:0007669"/>
    <property type="project" value="InterPro"/>
</dbReference>
<accession>A0A0P1BJJ6</accession>
<evidence type="ECO:0000256" key="3">
    <source>
        <dbReference type="ARBA" id="ARBA00022478"/>
    </source>
</evidence>
<dbReference type="AlphaFoldDB" id="A0A0P1BJJ6"/>
<protein>
    <submittedName>
        <fullName evidence="7">RNA polymerase I 49 kDa subunit</fullName>
    </submittedName>
</protein>
<dbReference type="GO" id="GO:0005730">
    <property type="term" value="C:nucleolus"/>
    <property type="evidence" value="ECO:0007669"/>
    <property type="project" value="UniProtKB-SubCell"/>
</dbReference>
<evidence type="ECO:0000256" key="1">
    <source>
        <dbReference type="ARBA" id="ARBA00004604"/>
    </source>
</evidence>
<evidence type="ECO:0000313" key="8">
    <source>
        <dbReference type="Proteomes" id="UP000054845"/>
    </source>
</evidence>
<feature type="region of interest" description="Disordered" evidence="6">
    <location>
        <begin position="1"/>
        <end position="68"/>
    </location>
</feature>
<dbReference type="Pfam" id="PF06870">
    <property type="entry name" value="RNA_pol_I_A49"/>
    <property type="match status" value="1"/>
</dbReference>
<evidence type="ECO:0000256" key="5">
    <source>
        <dbReference type="ARBA" id="ARBA00023242"/>
    </source>
</evidence>
<dbReference type="STRING" id="401625.A0A0P1BJJ6"/>